<sequence>MRTQLIVFAIWVGTFTTSAVAQNAPRPSLLYSNRFSLLFGLQQPLVLGGGNVEINYFTKRMSFDYSHGFSLDIPVAGAFKDNRLALHLPYTTGFGIGYRFTSFFDVRFEPKLHSWEVYADNAEQSLANRIASFRTVTLGIGAYYRYMPFKNSTSPVLQGITTSSSLRWWQNVSSSQANDTFSYTNKATGKTEQLAVPNIGIANTPLIVNIAVGYTFGGK</sequence>
<proteinExistence type="predicted"/>
<dbReference type="Proteomes" id="UP000664795">
    <property type="component" value="Unassembled WGS sequence"/>
</dbReference>
<dbReference type="AlphaFoldDB" id="A0A939JZ31"/>
<evidence type="ECO:0000256" key="1">
    <source>
        <dbReference type="SAM" id="SignalP"/>
    </source>
</evidence>
<evidence type="ECO:0008006" key="4">
    <source>
        <dbReference type="Google" id="ProtNLM"/>
    </source>
</evidence>
<evidence type="ECO:0000313" key="2">
    <source>
        <dbReference type="EMBL" id="MBO0930998.1"/>
    </source>
</evidence>
<reference evidence="2 3" key="1">
    <citation type="submission" date="2021-03" db="EMBL/GenBank/DDBJ databases">
        <title>Fibrella sp. HMF5036 genome sequencing and assembly.</title>
        <authorList>
            <person name="Kang H."/>
            <person name="Kim H."/>
            <person name="Bae S."/>
            <person name="Joh K."/>
        </authorList>
    </citation>
    <scope>NUCLEOTIDE SEQUENCE [LARGE SCALE GENOMIC DNA]</scope>
    <source>
        <strain evidence="2 3">HMF5036</strain>
    </source>
</reference>
<accession>A0A939JZ31</accession>
<gene>
    <name evidence="2" type="ORF">J2I48_08345</name>
</gene>
<feature type="chain" id="PRO_5037370703" description="Outer membrane protein beta-barrel domain-containing protein" evidence="1">
    <location>
        <begin position="22"/>
        <end position="219"/>
    </location>
</feature>
<keyword evidence="3" id="KW-1185">Reference proteome</keyword>
<dbReference type="EMBL" id="JAFMYU010000005">
    <property type="protein sequence ID" value="MBO0930998.1"/>
    <property type="molecule type" value="Genomic_DNA"/>
</dbReference>
<protein>
    <recommendedName>
        <fullName evidence="4">Outer membrane protein beta-barrel domain-containing protein</fullName>
    </recommendedName>
</protein>
<name>A0A939JZ31_9BACT</name>
<evidence type="ECO:0000313" key="3">
    <source>
        <dbReference type="Proteomes" id="UP000664795"/>
    </source>
</evidence>
<feature type="signal peptide" evidence="1">
    <location>
        <begin position="1"/>
        <end position="21"/>
    </location>
</feature>
<dbReference type="RefSeq" id="WP_207334962.1">
    <property type="nucleotide sequence ID" value="NZ_JAFMYU010000005.1"/>
</dbReference>
<organism evidence="2 3">
    <name type="scientific">Fibrella aquatilis</name>
    <dbReference type="NCBI Taxonomy" id="2817059"/>
    <lineage>
        <taxon>Bacteria</taxon>
        <taxon>Pseudomonadati</taxon>
        <taxon>Bacteroidota</taxon>
        <taxon>Cytophagia</taxon>
        <taxon>Cytophagales</taxon>
        <taxon>Spirosomataceae</taxon>
        <taxon>Fibrella</taxon>
    </lineage>
</organism>
<comment type="caution">
    <text evidence="2">The sequence shown here is derived from an EMBL/GenBank/DDBJ whole genome shotgun (WGS) entry which is preliminary data.</text>
</comment>
<keyword evidence="1" id="KW-0732">Signal</keyword>